<dbReference type="InterPro" id="IPR018485">
    <property type="entry name" value="FGGY_C"/>
</dbReference>
<evidence type="ECO:0000256" key="2">
    <source>
        <dbReference type="ARBA" id="ARBA00022629"/>
    </source>
</evidence>
<keyword evidence="7 8" id="KW-0119">Carbohydrate metabolism</keyword>
<dbReference type="InterPro" id="IPR000577">
    <property type="entry name" value="Carb_kinase_FGGY"/>
</dbReference>
<dbReference type="Pfam" id="PF02782">
    <property type="entry name" value="FGGY_C"/>
    <property type="match status" value="1"/>
</dbReference>
<reference evidence="13 14" key="1">
    <citation type="submission" date="2023-04" db="EMBL/GenBank/DDBJ databases">
        <title>Marinoamorphus aggregata gen. nov., sp. Nov., isolate from tissue of brittle star Ophioplocus japonicus.</title>
        <authorList>
            <person name="Kawano K."/>
            <person name="Sawayama S."/>
            <person name="Nakagawa S."/>
        </authorList>
    </citation>
    <scope>NUCLEOTIDE SEQUENCE [LARGE SCALE GENOMIC DNA]</scope>
    <source>
        <strain evidence="13 14">NKW23</strain>
    </source>
</reference>
<comment type="catalytic activity">
    <reaction evidence="8 10">
        <text>D-xylulose + ATP = D-xylulose 5-phosphate + ADP + H(+)</text>
        <dbReference type="Rhea" id="RHEA:10964"/>
        <dbReference type="ChEBI" id="CHEBI:15378"/>
        <dbReference type="ChEBI" id="CHEBI:17140"/>
        <dbReference type="ChEBI" id="CHEBI:30616"/>
        <dbReference type="ChEBI" id="CHEBI:57737"/>
        <dbReference type="ChEBI" id="CHEBI:456216"/>
        <dbReference type="EC" id="2.7.1.17"/>
    </reaction>
</comment>
<dbReference type="EMBL" id="BSYI01000012">
    <property type="protein sequence ID" value="GMG82629.1"/>
    <property type="molecule type" value="Genomic_DNA"/>
</dbReference>
<keyword evidence="5 8" id="KW-0418">Kinase</keyword>
<evidence type="ECO:0000256" key="4">
    <source>
        <dbReference type="ARBA" id="ARBA00022741"/>
    </source>
</evidence>
<dbReference type="PANTHER" id="PTHR43095">
    <property type="entry name" value="SUGAR KINASE"/>
    <property type="match status" value="1"/>
</dbReference>
<feature type="active site" description="Proton acceptor" evidence="8">
    <location>
        <position position="236"/>
    </location>
</feature>
<keyword evidence="14" id="KW-1185">Reference proteome</keyword>
<dbReference type="PROSITE" id="PS00445">
    <property type="entry name" value="FGGY_KINASES_2"/>
    <property type="match status" value="1"/>
</dbReference>
<evidence type="ECO:0000256" key="9">
    <source>
        <dbReference type="RuleBase" id="RU003733"/>
    </source>
</evidence>
<feature type="binding site" evidence="8">
    <location>
        <begin position="80"/>
        <end position="81"/>
    </location>
    <ligand>
        <name>substrate</name>
    </ligand>
</feature>
<feature type="site" description="Important for activity" evidence="8">
    <location>
        <position position="7"/>
    </location>
</feature>
<evidence type="ECO:0000256" key="10">
    <source>
        <dbReference type="RuleBase" id="RU364073"/>
    </source>
</evidence>
<dbReference type="NCBIfam" id="TIGR01312">
    <property type="entry name" value="XylB"/>
    <property type="match status" value="1"/>
</dbReference>
<dbReference type="PANTHER" id="PTHR43095:SF6">
    <property type="entry name" value="XYLULOSE KINASE"/>
    <property type="match status" value="1"/>
</dbReference>
<dbReference type="SUPFAM" id="SSF53067">
    <property type="entry name" value="Actin-like ATPase domain"/>
    <property type="match status" value="2"/>
</dbReference>
<organism evidence="13 14">
    <name type="scientific">Paralimibaculum aggregatum</name>
    <dbReference type="NCBI Taxonomy" id="3036245"/>
    <lineage>
        <taxon>Bacteria</taxon>
        <taxon>Pseudomonadati</taxon>
        <taxon>Pseudomonadota</taxon>
        <taxon>Alphaproteobacteria</taxon>
        <taxon>Rhodobacterales</taxon>
        <taxon>Paracoccaceae</taxon>
        <taxon>Paralimibaculum</taxon>
    </lineage>
</organism>
<dbReference type="CDD" id="cd07808">
    <property type="entry name" value="ASKHA_NBD_FGGY_EcXK-like"/>
    <property type="match status" value="1"/>
</dbReference>
<gene>
    <name evidence="13" type="primary">xylB_2</name>
    <name evidence="8 10" type="synonym">xylB</name>
    <name evidence="13" type="ORF">LNKW23_18420</name>
</gene>
<evidence type="ECO:0000256" key="6">
    <source>
        <dbReference type="ARBA" id="ARBA00022840"/>
    </source>
</evidence>
<dbReference type="InterPro" id="IPR018484">
    <property type="entry name" value="FGGY_N"/>
</dbReference>
<comment type="similarity">
    <text evidence="1 8 9">Belongs to the FGGY kinase family.</text>
</comment>
<feature type="domain" description="Carbohydrate kinase FGGY N-terminal" evidence="11">
    <location>
        <begin position="3"/>
        <end position="243"/>
    </location>
</feature>
<dbReference type="Pfam" id="PF00370">
    <property type="entry name" value="FGGY_N"/>
    <property type="match status" value="1"/>
</dbReference>
<evidence type="ECO:0000256" key="1">
    <source>
        <dbReference type="ARBA" id="ARBA00009156"/>
    </source>
</evidence>
<evidence type="ECO:0000313" key="13">
    <source>
        <dbReference type="EMBL" id="GMG82629.1"/>
    </source>
</evidence>
<dbReference type="PIRSF" id="PIRSF000538">
    <property type="entry name" value="GlpK"/>
    <property type="match status" value="1"/>
</dbReference>
<keyword evidence="2 8" id="KW-0859">Xylose metabolism</keyword>
<dbReference type="EC" id="2.7.1.17" evidence="8 10"/>
<keyword evidence="4 8" id="KW-0547">Nucleotide-binding</keyword>
<feature type="domain" description="Carbohydrate kinase FGGY C-terminal" evidence="12">
    <location>
        <begin position="253"/>
        <end position="437"/>
    </location>
</feature>
<sequence length="504" mass="50618">MSYLGIDLGTSGVKALLVDEAQRPLGAAVRPLAVRRPHPGWSEQDPAAWIAAAGAALDALAASHPAALAAVRGIGLSGQMHGAVLLDAGDAVLRPCMLWNDTRAHAEAAALDADPRFRAITGNIVFPGFTAPKLAWLRAAEPAAFAATRCVLLPKDFLRLWLTGERVSEMSDASGTGWLDVGARDWSEALLAATGLDRARMPRLVEGSAPAGGLRPALAARWGMAAGVSVAGGAGDNAAAALGAGIVAPGRALVSLGTSGVIFAATERFLPAPGTAVHAFCHALPGRWHQMGVMLSAASALDWFAGLAGQPVDALLAGAGGPAAPGRVSFLPYLSGERTPHNDPHVGGAFVGLRHGDGAGELARAVLDGIGFALRDNLDALRAAGARIERLTAVGGGARAGALLHAVANALGLPVEIPADAASIAALGAARLGMMAAEGAAPEAVCTALPLAGSCEPADALADAYAEGLARHRALYPALAAVAAGHRPGHRAGHRSRHGGAAPA</sequence>
<accession>A0ABQ6LK97</accession>
<dbReference type="Gene3D" id="3.30.420.40">
    <property type="match status" value="2"/>
</dbReference>
<comment type="function">
    <text evidence="8">Catalyzes the phosphorylation of D-xylulose to D-xylulose 5-phosphate.</text>
</comment>
<comment type="caution">
    <text evidence="13">The sequence shown here is derived from an EMBL/GenBank/DDBJ whole genome shotgun (WGS) entry which is preliminary data.</text>
</comment>
<dbReference type="InterPro" id="IPR043129">
    <property type="entry name" value="ATPase_NBD"/>
</dbReference>
<evidence type="ECO:0000259" key="11">
    <source>
        <dbReference type="Pfam" id="PF00370"/>
    </source>
</evidence>
<dbReference type="InterPro" id="IPR018483">
    <property type="entry name" value="Carb_kinase_FGGY_CS"/>
</dbReference>
<evidence type="ECO:0000259" key="12">
    <source>
        <dbReference type="Pfam" id="PF02782"/>
    </source>
</evidence>
<keyword evidence="6 8" id="KW-0067">ATP-binding</keyword>
<dbReference type="HAMAP" id="MF_02220">
    <property type="entry name" value="XylB"/>
    <property type="match status" value="1"/>
</dbReference>
<keyword evidence="3 8" id="KW-0808">Transferase</keyword>
<dbReference type="InterPro" id="IPR050406">
    <property type="entry name" value="FGGY_Carb_Kinase"/>
</dbReference>
<evidence type="ECO:0000313" key="14">
    <source>
        <dbReference type="Proteomes" id="UP001239909"/>
    </source>
</evidence>
<name>A0ABQ6LK97_9RHOB</name>
<dbReference type="InterPro" id="IPR006000">
    <property type="entry name" value="Xylulokinase"/>
</dbReference>
<evidence type="ECO:0000256" key="3">
    <source>
        <dbReference type="ARBA" id="ARBA00022679"/>
    </source>
</evidence>
<evidence type="ECO:0000256" key="8">
    <source>
        <dbReference type="HAMAP-Rule" id="MF_02220"/>
    </source>
</evidence>
<protein>
    <recommendedName>
        <fullName evidence="8 10">Xylulose kinase</fullName>
        <shortName evidence="8 10">Xylulokinase</shortName>
        <ecNumber evidence="8 10">2.7.1.17</ecNumber>
    </recommendedName>
</protein>
<evidence type="ECO:0000256" key="7">
    <source>
        <dbReference type="ARBA" id="ARBA00023277"/>
    </source>
</evidence>
<dbReference type="Proteomes" id="UP001239909">
    <property type="component" value="Unassembled WGS sequence"/>
</dbReference>
<dbReference type="RefSeq" id="WP_285671419.1">
    <property type="nucleotide sequence ID" value="NZ_BSYI01000012.1"/>
</dbReference>
<proteinExistence type="inferred from homology"/>
<evidence type="ECO:0000256" key="5">
    <source>
        <dbReference type="ARBA" id="ARBA00022777"/>
    </source>
</evidence>